<dbReference type="InterPro" id="IPR013024">
    <property type="entry name" value="GGCT-like"/>
</dbReference>
<proteinExistence type="inferred from homology"/>
<evidence type="ECO:0000256" key="7">
    <source>
        <dbReference type="ARBA" id="ARBA00023128"/>
    </source>
</evidence>
<dbReference type="GO" id="GO:0022904">
    <property type="term" value="P:respiratory electron transport chain"/>
    <property type="evidence" value="ECO:0007669"/>
    <property type="project" value="InterPro"/>
</dbReference>
<evidence type="ECO:0000313" key="10">
    <source>
        <dbReference type="Proteomes" id="UP000310066"/>
    </source>
</evidence>
<dbReference type="PANTHER" id="PTHR12653">
    <property type="entry name" value="NADH-UBIQUINONE OXIDOREDUCTASE 13 KD-B SUBUNIT"/>
    <property type="match status" value="1"/>
</dbReference>
<dbReference type="Pfam" id="PF04716">
    <property type="entry name" value="ETC_C1_NDUFA5"/>
    <property type="match status" value="1"/>
</dbReference>
<keyword evidence="3" id="KW-0813">Transport</keyword>
<keyword evidence="7" id="KW-0496">Mitochondrion</keyword>
<evidence type="ECO:0000256" key="3">
    <source>
        <dbReference type="ARBA" id="ARBA00022448"/>
    </source>
</evidence>
<comment type="subcellular location">
    <subcellularLocation>
        <location evidence="1">Mitochondrion inner membrane</location>
        <topology evidence="1">Peripheral membrane protein</topology>
        <orientation evidence="1">Matrix side</orientation>
    </subcellularLocation>
</comment>
<dbReference type="GO" id="GO:0005743">
    <property type="term" value="C:mitochondrial inner membrane"/>
    <property type="evidence" value="ECO:0007669"/>
    <property type="project" value="UniProtKB-SubCell"/>
</dbReference>
<keyword evidence="5" id="KW-0999">Mitochondrion inner membrane</keyword>
<dbReference type="Proteomes" id="UP000310066">
    <property type="component" value="Unassembled WGS sequence"/>
</dbReference>
<evidence type="ECO:0000256" key="4">
    <source>
        <dbReference type="ARBA" id="ARBA00022660"/>
    </source>
</evidence>
<comment type="similarity">
    <text evidence="2">Belongs to the complex I NDUFA5 subunit family.</text>
</comment>
<keyword evidence="6" id="KW-0249">Electron transport</keyword>
<dbReference type="InterPro" id="IPR006806">
    <property type="entry name" value="NDUFA5"/>
</dbReference>
<dbReference type="EMBL" id="NAJP01000005">
    <property type="protein sequence ID" value="TKA47607.1"/>
    <property type="molecule type" value="Genomic_DNA"/>
</dbReference>
<evidence type="ECO:0000256" key="6">
    <source>
        <dbReference type="ARBA" id="ARBA00022982"/>
    </source>
</evidence>
<keyword evidence="4" id="KW-0679">Respiratory chain</keyword>
<organism evidence="9 10">
    <name type="scientific">Friedmanniomyces endolithicus</name>
    <dbReference type="NCBI Taxonomy" id="329885"/>
    <lineage>
        <taxon>Eukaryota</taxon>
        <taxon>Fungi</taxon>
        <taxon>Dikarya</taxon>
        <taxon>Ascomycota</taxon>
        <taxon>Pezizomycotina</taxon>
        <taxon>Dothideomycetes</taxon>
        <taxon>Dothideomycetidae</taxon>
        <taxon>Mycosphaerellales</taxon>
        <taxon>Teratosphaeriaceae</taxon>
        <taxon>Friedmanniomyces</taxon>
    </lineage>
</organism>
<dbReference type="InterPro" id="IPR036568">
    <property type="entry name" value="GGCT-like_sf"/>
</dbReference>
<dbReference type="Gene3D" id="3.10.490.10">
    <property type="entry name" value="Gamma-glutamyl cyclotransferase-like"/>
    <property type="match status" value="1"/>
</dbReference>
<evidence type="ECO:0000256" key="5">
    <source>
        <dbReference type="ARBA" id="ARBA00022792"/>
    </source>
</evidence>
<gene>
    <name evidence="9" type="ORF">B0A54_01981</name>
</gene>
<sequence>MRVASRLLATASRSNEFLRPGAPTGLTGLVTHSAPRSTLLYLYSTTLEKLSHFPESSVYRQSAEALTKHRLKIIENTTPGGLAEWQERVKKTVDGNPDAFRRVPVLAASGSTEHNIVWKTSAIQAAQTDEYEDDPTAQPQLEGLRTAEERANQREILERDPVEEHRMIPRIEPEPALTQGQIVEIENAIGGGLIEEVIQVAEGESRLVETLAEHKMAQRCPTSAYSGIARLKSYRWIIYERGYANIIETNHKQSESSAYADEVWGLVFSLQPSDVRKLDINEGVPFAYEKENLTVDFWQAHDGKPPNPDEKPKQVEMLVYINRRMTTPSKPKKEYIYRMNQGIKDALKEGMPLAYVDAVMRKFIPDVEDEKVAEVAKKQALGFEEE</sequence>
<dbReference type="SUPFAM" id="SSF110857">
    <property type="entry name" value="Gamma-glutamyl cyclotransferase-like"/>
    <property type="match status" value="1"/>
</dbReference>
<reference evidence="9 10" key="1">
    <citation type="submission" date="2017-03" db="EMBL/GenBank/DDBJ databases">
        <title>Genomes of endolithic fungi from Antarctica.</title>
        <authorList>
            <person name="Coleine C."/>
            <person name="Masonjones S."/>
            <person name="Stajich J.E."/>
        </authorList>
    </citation>
    <scope>NUCLEOTIDE SEQUENCE [LARGE SCALE GENOMIC DNA]</scope>
    <source>
        <strain evidence="9 10">CCFEE 5311</strain>
    </source>
</reference>
<protein>
    <submittedName>
        <fullName evidence="9">Uncharacterized protein</fullName>
    </submittedName>
</protein>
<dbReference type="OrthoDB" id="286811at2759"/>
<evidence type="ECO:0000313" key="9">
    <source>
        <dbReference type="EMBL" id="TKA47607.1"/>
    </source>
</evidence>
<evidence type="ECO:0000256" key="8">
    <source>
        <dbReference type="ARBA" id="ARBA00023136"/>
    </source>
</evidence>
<dbReference type="STRING" id="329885.A0A4U0VES4"/>
<evidence type="ECO:0000256" key="2">
    <source>
        <dbReference type="ARBA" id="ARBA00010261"/>
    </source>
</evidence>
<name>A0A4U0VES4_9PEZI</name>
<dbReference type="AlphaFoldDB" id="A0A4U0VES4"/>
<dbReference type="PANTHER" id="PTHR12653:SF0">
    <property type="entry name" value="NADH DEHYDROGENASE [UBIQUINONE] 1 ALPHA SUBCOMPLEX SUBUNIT 5"/>
    <property type="match status" value="1"/>
</dbReference>
<accession>A0A4U0VES4</accession>
<comment type="caution">
    <text evidence="9">The sequence shown here is derived from an EMBL/GenBank/DDBJ whole genome shotgun (WGS) entry which is preliminary data.</text>
</comment>
<dbReference type="CDD" id="cd06661">
    <property type="entry name" value="GGCT_like"/>
    <property type="match status" value="1"/>
</dbReference>
<evidence type="ECO:0000256" key="1">
    <source>
        <dbReference type="ARBA" id="ARBA00004443"/>
    </source>
</evidence>
<keyword evidence="8" id="KW-0472">Membrane</keyword>